<feature type="compositionally biased region" description="Basic and acidic residues" evidence="6">
    <location>
        <begin position="267"/>
        <end position="304"/>
    </location>
</feature>
<gene>
    <name evidence="10" type="ORF">DKG74_02930</name>
</gene>
<dbReference type="PRINTS" id="PR00260">
    <property type="entry name" value="CHEMTRNSDUCR"/>
</dbReference>
<evidence type="ECO:0000256" key="6">
    <source>
        <dbReference type="SAM" id="MobiDB-lite"/>
    </source>
</evidence>
<evidence type="ECO:0000256" key="1">
    <source>
        <dbReference type="ARBA" id="ARBA00004429"/>
    </source>
</evidence>
<evidence type="ECO:0000256" key="2">
    <source>
        <dbReference type="ARBA" id="ARBA00022519"/>
    </source>
</evidence>
<dbReference type="Proteomes" id="UP000245461">
    <property type="component" value="Unassembled WGS sequence"/>
</dbReference>
<dbReference type="PROSITE" id="PS51257">
    <property type="entry name" value="PROKAR_LIPOPROTEIN"/>
    <property type="match status" value="1"/>
</dbReference>
<dbReference type="SUPFAM" id="SSF158472">
    <property type="entry name" value="HAMP domain-like"/>
    <property type="match status" value="1"/>
</dbReference>
<accession>A0A317EIM2</accession>
<sequence length="582" mass="61127">MSIKLKLVLLTAAAIAIVLGCGVVGILSTTRLGNTLTDTALVSRAQYNFMISDMMHDALRADVLSAFMDKADGDAVRADLADHATTFRNALAANRALPLPPAIVEALTKVSPALEAYITQANTIAELALRDRGAAEARIASFQSAFEQLETANGAIGDMITASVETASAEASDSAGVSRATILVGALVGTLLLGLASIVNMRSITRPLGAVLTGLDQIARRNWQAHIPGTERRDEIGDIARVVDQLKTAGAEAERLAAENLAARARETAEAHERAEAEHRLAEAEQGRLRDEQRRSREQAERTEAVATASRGFEQDVGRVIKSLVDAAGTLDTNAGSLTRLSARTVEKTERAGHLATGASTSVQAVAAATEEMVATAREIGRRAQQSADLSARSVEEANQTTDSMKALSETAGRISNVLKLIDAVARQTNLLALNATIEAARAGEAGRGFAVVATEVKTLADQTARATEEIARQIADMENSTRATVGAIGRIDEMIRAMAEASTGIAAAVEEQIASIDEIARNIDRTSDDTAAVTTELTEVAEAASQTGDATGSVLSSSKQLASEAHDLKRSVDRFLSIVAS</sequence>
<evidence type="ECO:0000256" key="5">
    <source>
        <dbReference type="PROSITE-ProRule" id="PRU00284"/>
    </source>
</evidence>
<comment type="subcellular location">
    <subcellularLocation>
        <location evidence="1">Cell inner membrane</location>
        <topology evidence="1">Multi-pass membrane protein</topology>
    </subcellularLocation>
</comment>
<dbReference type="PANTHER" id="PTHR32089">
    <property type="entry name" value="METHYL-ACCEPTING CHEMOTAXIS PROTEIN MCPB"/>
    <property type="match status" value="1"/>
</dbReference>
<dbReference type="GO" id="GO:0007165">
    <property type="term" value="P:signal transduction"/>
    <property type="evidence" value="ECO:0007669"/>
    <property type="project" value="UniProtKB-KW"/>
</dbReference>
<feature type="domain" description="HAMP" evidence="9">
    <location>
        <begin position="202"/>
        <end position="255"/>
    </location>
</feature>
<evidence type="ECO:0008006" key="12">
    <source>
        <dbReference type="Google" id="ProtNLM"/>
    </source>
</evidence>
<keyword evidence="2" id="KW-1003">Cell membrane</keyword>
<evidence type="ECO:0000313" key="11">
    <source>
        <dbReference type="Proteomes" id="UP000245461"/>
    </source>
</evidence>
<evidence type="ECO:0000313" key="10">
    <source>
        <dbReference type="EMBL" id="PWR25920.1"/>
    </source>
</evidence>
<dbReference type="GO" id="GO:0004888">
    <property type="term" value="F:transmembrane signaling receptor activity"/>
    <property type="evidence" value="ECO:0007669"/>
    <property type="project" value="InterPro"/>
</dbReference>
<dbReference type="InterPro" id="IPR003660">
    <property type="entry name" value="HAMP_dom"/>
</dbReference>
<feature type="domain" description="T-SNARE coiled-coil homology" evidence="8">
    <location>
        <begin position="479"/>
        <end position="541"/>
    </location>
</feature>
<name>A0A317EIM2_9PROT</name>
<reference evidence="10 11" key="1">
    <citation type="submission" date="2018-05" db="EMBL/GenBank/DDBJ databases">
        <title>Zavarzinia sp. HR-AS.</title>
        <authorList>
            <person name="Lee Y."/>
            <person name="Jeon C.O."/>
        </authorList>
    </citation>
    <scope>NUCLEOTIDE SEQUENCE [LARGE SCALE GENOMIC DNA]</scope>
    <source>
        <strain evidence="10 11">HR-AS</strain>
    </source>
</reference>
<dbReference type="InterPro" id="IPR004090">
    <property type="entry name" value="Chemotax_Me-accpt_rcpt"/>
</dbReference>
<comment type="caution">
    <text evidence="10">The sequence shown here is derived from an EMBL/GenBank/DDBJ whole genome shotgun (WGS) entry which is preliminary data.</text>
</comment>
<dbReference type="SMART" id="SM00304">
    <property type="entry name" value="HAMP"/>
    <property type="match status" value="1"/>
</dbReference>
<feature type="domain" description="Methyl-accepting transducer" evidence="7">
    <location>
        <begin position="327"/>
        <end position="563"/>
    </location>
</feature>
<dbReference type="OrthoDB" id="266313at2"/>
<keyword evidence="2" id="KW-0472">Membrane</keyword>
<dbReference type="GO" id="GO:0005886">
    <property type="term" value="C:plasma membrane"/>
    <property type="evidence" value="ECO:0007669"/>
    <property type="project" value="UniProtKB-SubCell"/>
</dbReference>
<dbReference type="InterPro" id="IPR000727">
    <property type="entry name" value="T_SNARE_dom"/>
</dbReference>
<evidence type="ECO:0000259" key="7">
    <source>
        <dbReference type="PROSITE" id="PS50111"/>
    </source>
</evidence>
<dbReference type="PROSITE" id="PS50192">
    <property type="entry name" value="T_SNARE"/>
    <property type="match status" value="1"/>
</dbReference>
<comment type="similarity">
    <text evidence="4">Belongs to the methyl-accepting chemotaxis (MCP) protein family.</text>
</comment>
<dbReference type="Gene3D" id="1.10.287.950">
    <property type="entry name" value="Methyl-accepting chemotaxis protein"/>
    <property type="match status" value="1"/>
</dbReference>
<evidence type="ECO:0000259" key="9">
    <source>
        <dbReference type="PROSITE" id="PS50885"/>
    </source>
</evidence>
<dbReference type="PANTHER" id="PTHR32089:SF112">
    <property type="entry name" value="LYSOZYME-LIKE PROTEIN-RELATED"/>
    <property type="match status" value="1"/>
</dbReference>
<keyword evidence="11" id="KW-1185">Reference proteome</keyword>
<feature type="region of interest" description="Disordered" evidence="6">
    <location>
        <begin position="267"/>
        <end position="309"/>
    </location>
</feature>
<evidence type="ECO:0000259" key="8">
    <source>
        <dbReference type="PROSITE" id="PS50192"/>
    </source>
</evidence>
<evidence type="ECO:0000256" key="4">
    <source>
        <dbReference type="ARBA" id="ARBA00029447"/>
    </source>
</evidence>
<keyword evidence="2" id="KW-0997">Cell inner membrane</keyword>
<dbReference type="PROSITE" id="PS50111">
    <property type="entry name" value="CHEMOTAXIS_TRANSDUC_2"/>
    <property type="match status" value="1"/>
</dbReference>
<dbReference type="InterPro" id="IPR004089">
    <property type="entry name" value="MCPsignal_dom"/>
</dbReference>
<dbReference type="SMART" id="SM00283">
    <property type="entry name" value="MA"/>
    <property type="match status" value="1"/>
</dbReference>
<organism evidence="10 11">
    <name type="scientific">Zavarzinia aquatilis</name>
    <dbReference type="NCBI Taxonomy" id="2211142"/>
    <lineage>
        <taxon>Bacteria</taxon>
        <taxon>Pseudomonadati</taxon>
        <taxon>Pseudomonadota</taxon>
        <taxon>Alphaproteobacteria</taxon>
        <taxon>Rhodospirillales</taxon>
        <taxon>Zavarziniaceae</taxon>
        <taxon>Zavarzinia</taxon>
    </lineage>
</organism>
<dbReference type="GO" id="GO:0006935">
    <property type="term" value="P:chemotaxis"/>
    <property type="evidence" value="ECO:0007669"/>
    <property type="project" value="InterPro"/>
</dbReference>
<dbReference type="Gene3D" id="6.10.340.10">
    <property type="match status" value="1"/>
</dbReference>
<dbReference type="AlphaFoldDB" id="A0A317EIM2"/>
<dbReference type="PROSITE" id="PS50885">
    <property type="entry name" value="HAMP"/>
    <property type="match status" value="1"/>
</dbReference>
<keyword evidence="3 5" id="KW-0807">Transducer</keyword>
<dbReference type="EMBL" id="QGLE01000001">
    <property type="protein sequence ID" value="PWR25920.1"/>
    <property type="molecule type" value="Genomic_DNA"/>
</dbReference>
<dbReference type="RefSeq" id="WP_109902387.1">
    <property type="nucleotide sequence ID" value="NZ_QGLE01000001.1"/>
</dbReference>
<proteinExistence type="inferred from homology"/>
<dbReference type="Pfam" id="PF00672">
    <property type="entry name" value="HAMP"/>
    <property type="match status" value="1"/>
</dbReference>
<dbReference type="SUPFAM" id="SSF58104">
    <property type="entry name" value="Methyl-accepting chemotaxis protein (MCP) signaling domain"/>
    <property type="match status" value="1"/>
</dbReference>
<evidence type="ECO:0000256" key="3">
    <source>
        <dbReference type="ARBA" id="ARBA00023224"/>
    </source>
</evidence>
<protein>
    <recommendedName>
        <fullName evidence="12">Methyl-accepting chemotaxis protein</fullName>
    </recommendedName>
</protein>
<dbReference type="Pfam" id="PF00015">
    <property type="entry name" value="MCPsignal"/>
    <property type="match status" value="1"/>
</dbReference>